<feature type="region of interest" description="Disordered" evidence="2">
    <location>
        <begin position="57"/>
        <end position="76"/>
    </location>
</feature>
<dbReference type="InterPro" id="IPR051826">
    <property type="entry name" value="E3_ubiquitin-ligase_domain"/>
</dbReference>
<keyword evidence="1" id="KW-0863">Zinc-finger</keyword>
<dbReference type="GO" id="GO:0008270">
    <property type="term" value="F:zinc ion binding"/>
    <property type="evidence" value="ECO:0007669"/>
    <property type="project" value="UniProtKB-KW"/>
</dbReference>
<name>A0A0G4IKJ5_PLABS</name>
<gene>
    <name evidence="4" type="ORF">PBRA_004333</name>
    <name evidence="5" type="ORF">PLBR_LOCUS7689</name>
</gene>
<keyword evidence="5" id="KW-0496">Mitochondrion</keyword>
<protein>
    <recommendedName>
        <fullName evidence="3">RING-type domain-containing protein</fullName>
    </recommendedName>
</protein>
<evidence type="ECO:0000313" key="5">
    <source>
        <dbReference type="EMBL" id="SPR00474.1"/>
    </source>
</evidence>
<dbReference type="PANTHER" id="PTHR22765:SF434">
    <property type="entry name" value="GB|AAD18119.1-RELATED"/>
    <property type="match status" value="1"/>
</dbReference>
<dbReference type="PROSITE" id="PS50089">
    <property type="entry name" value="ZF_RING_2"/>
    <property type="match status" value="1"/>
</dbReference>
<dbReference type="EMBL" id="CDSF01000024">
    <property type="protein sequence ID" value="CEO95607.1"/>
    <property type="molecule type" value="Genomic_DNA"/>
</dbReference>
<dbReference type="AlphaFoldDB" id="A0A0G4IKJ5"/>
<evidence type="ECO:0000313" key="4">
    <source>
        <dbReference type="EMBL" id="CEO95607.1"/>
    </source>
</evidence>
<accession>A0A0G4IKJ5</accession>
<dbReference type="InterPro" id="IPR001841">
    <property type="entry name" value="Znf_RING"/>
</dbReference>
<dbReference type="InterPro" id="IPR013083">
    <property type="entry name" value="Znf_RING/FYVE/PHD"/>
</dbReference>
<evidence type="ECO:0000259" key="3">
    <source>
        <dbReference type="PROSITE" id="PS50089"/>
    </source>
</evidence>
<reference evidence="5 7" key="2">
    <citation type="submission" date="2018-03" db="EMBL/GenBank/DDBJ databases">
        <authorList>
            <person name="Fogelqvist J."/>
        </authorList>
    </citation>
    <scope>NUCLEOTIDE SEQUENCE [LARGE SCALE GENOMIC DNA]</scope>
</reference>
<evidence type="ECO:0000313" key="6">
    <source>
        <dbReference type="Proteomes" id="UP000039324"/>
    </source>
</evidence>
<reference evidence="4 6" key="1">
    <citation type="submission" date="2015-02" db="EMBL/GenBank/DDBJ databases">
        <authorList>
            <person name="Chooi Y.-H."/>
        </authorList>
    </citation>
    <scope>NUCLEOTIDE SEQUENCE [LARGE SCALE GENOMIC DNA]</scope>
    <source>
        <strain evidence="4">E3</strain>
    </source>
</reference>
<evidence type="ECO:0000256" key="1">
    <source>
        <dbReference type="PROSITE-ProRule" id="PRU00175"/>
    </source>
</evidence>
<keyword evidence="1" id="KW-0862">Zinc</keyword>
<dbReference type="STRING" id="37360.A0A0G4IKJ5"/>
<dbReference type="OrthoDB" id="8062037at2759"/>
<keyword evidence="6" id="KW-1185">Reference proteome</keyword>
<dbReference type="Proteomes" id="UP000039324">
    <property type="component" value="Unassembled WGS sequence"/>
</dbReference>
<feature type="domain" description="RING-type" evidence="3">
    <location>
        <begin position="195"/>
        <end position="236"/>
    </location>
</feature>
<dbReference type="Gene3D" id="3.30.40.10">
    <property type="entry name" value="Zinc/RING finger domain, C3HC4 (zinc finger)"/>
    <property type="match status" value="1"/>
</dbReference>
<dbReference type="EMBL" id="OVEO01000014">
    <property type="protein sequence ID" value="SPR00474.1"/>
    <property type="molecule type" value="Genomic_DNA"/>
</dbReference>
<feature type="compositionally biased region" description="Acidic residues" evidence="2">
    <location>
        <begin position="57"/>
        <end position="66"/>
    </location>
</feature>
<evidence type="ECO:0000256" key="2">
    <source>
        <dbReference type="SAM" id="MobiDB-lite"/>
    </source>
</evidence>
<dbReference type="SMART" id="SM00184">
    <property type="entry name" value="RING"/>
    <property type="match status" value="1"/>
</dbReference>
<evidence type="ECO:0000313" key="7">
    <source>
        <dbReference type="Proteomes" id="UP000290189"/>
    </source>
</evidence>
<dbReference type="SUPFAM" id="SSF57850">
    <property type="entry name" value="RING/U-box"/>
    <property type="match status" value="1"/>
</dbReference>
<dbReference type="Proteomes" id="UP000290189">
    <property type="component" value="Unassembled WGS sequence"/>
</dbReference>
<dbReference type="PANTHER" id="PTHR22765">
    <property type="entry name" value="RING FINGER AND PROTEASE ASSOCIATED DOMAIN-CONTAINING"/>
    <property type="match status" value="1"/>
</dbReference>
<feature type="region of interest" description="Disordered" evidence="2">
    <location>
        <begin position="14"/>
        <end position="48"/>
    </location>
</feature>
<feature type="compositionally biased region" description="Basic and acidic residues" evidence="2">
    <location>
        <begin position="22"/>
        <end position="33"/>
    </location>
</feature>
<proteinExistence type="predicted"/>
<dbReference type="GO" id="GO:0006511">
    <property type="term" value="P:ubiquitin-dependent protein catabolic process"/>
    <property type="evidence" value="ECO:0007669"/>
    <property type="project" value="TreeGrafter"/>
</dbReference>
<sequence length="243" mass="27518">MRVRFGRRWCPMAGGSSVHVSTSDEYRDSRYSDDDYNDGGSQTRDSDARYARMIQAEYDDETDDESDREHNNPRGRAIRMTLTKSALFLNEMFPGDEPFIDEFFNVIEQMEHGEKEISSSNDHAMQLAVRLVENVESLLTAPQLLDGADAYDSILRRAFDGAVFDISSSSPKPSPVNDIALPGFPTVKATHMALCTICQFKYNVDDDLHEYPCQHLFHVECSDMWIRNGGRKCPSCVQPLARS</sequence>
<organism evidence="4 6">
    <name type="scientific">Plasmodiophora brassicae</name>
    <name type="common">Clubroot disease agent</name>
    <dbReference type="NCBI Taxonomy" id="37360"/>
    <lineage>
        <taxon>Eukaryota</taxon>
        <taxon>Sar</taxon>
        <taxon>Rhizaria</taxon>
        <taxon>Endomyxa</taxon>
        <taxon>Phytomyxea</taxon>
        <taxon>Plasmodiophorida</taxon>
        <taxon>Plasmodiophoridae</taxon>
        <taxon>Plasmodiophora</taxon>
    </lineage>
</organism>
<geneLocation type="mitochondrion" evidence="5"/>
<keyword evidence="1" id="KW-0479">Metal-binding</keyword>
<dbReference type="Pfam" id="PF13639">
    <property type="entry name" value="zf-RING_2"/>
    <property type="match status" value="1"/>
</dbReference>
<dbReference type="GO" id="GO:0061630">
    <property type="term" value="F:ubiquitin protein ligase activity"/>
    <property type="evidence" value="ECO:0007669"/>
    <property type="project" value="TreeGrafter"/>
</dbReference>